<dbReference type="InterPro" id="IPR048147">
    <property type="entry name" value="CBO0543-like"/>
</dbReference>
<keyword evidence="1" id="KW-0812">Transmembrane</keyword>
<evidence type="ECO:0000313" key="2">
    <source>
        <dbReference type="EMBL" id="GAA0438622.1"/>
    </source>
</evidence>
<feature type="transmembrane region" description="Helical" evidence="1">
    <location>
        <begin position="6"/>
        <end position="22"/>
    </location>
</feature>
<evidence type="ECO:0000256" key="1">
    <source>
        <dbReference type="SAM" id="Phobius"/>
    </source>
</evidence>
<evidence type="ECO:0000313" key="3">
    <source>
        <dbReference type="Proteomes" id="UP001501459"/>
    </source>
</evidence>
<keyword evidence="1" id="KW-1133">Transmembrane helix</keyword>
<comment type="caution">
    <text evidence="2">The sequence shown here is derived from an EMBL/GenBank/DDBJ whole genome shotgun (WGS) entry which is preliminary data.</text>
</comment>
<feature type="transmembrane region" description="Helical" evidence="1">
    <location>
        <begin position="29"/>
        <end position="48"/>
    </location>
</feature>
<proteinExistence type="predicted"/>
<feature type="transmembrane region" description="Helical" evidence="1">
    <location>
        <begin position="94"/>
        <end position="112"/>
    </location>
</feature>
<dbReference type="EMBL" id="BAAADM010000038">
    <property type="protein sequence ID" value="GAA0438622.1"/>
    <property type="molecule type" value="Genomic_DNA"/>
</dbReference>
<dbReference type="RefSeq" id="WP_343752088.1">
    <property type="nucleotide sequence ID" value="NZ_BAAADM010000038.1"/>
</dbReference>
<accession>A0ABN0Z994</accession>
<organism evidence="2 3">
    <name type="scientific">Lentibacillus halophilus</name>
    <dbReference type="NCBI Taxonomy" id="295065"/>
    <lineage>
        <taxon>Bacteria</taxon>
        <taxon>Bacillati</taxon>
        <taxon>Bacillota</taxon>
        <taxon>Bacilli</taxon>
        <taxon>Bacillales</taxon>
        <taxon>Bacillaceae</taxon>
        <taxon>Lentibacillus</taxon>
    </lineage>
</organism>
<dbReference type="Proteomes" id="UP001501459">
    <property type="component" value="Unassembled WGS sequence"/>
</dbReference>
<keyword evidence="1" id="KW-0472">Membrane</keyword>
<keyword evidence="3" id="KW-1185">Reference proteome</keyword>
<protein>
    <recommendedName>
        <fullName evidence="4">VanZ like family protein</fullName>
    </recommendedName>
</protein>
<name>A0ABN0Z994_9BACI</name>
<feature type="transmembrane region" description="Helical" evidence="1">
    <location>
        <begin position="124"/>
        <end position="144"/>
    </location>
</feature>
<reference evidence="2 3" key="1">
    <citation type="journal article" date="2019" name="Int. J. Syst. Evol. Microbiol.">
        <title>The Global Catalogue of Microorganisms (GCM) 10K type strain sequencing project: providing services to taxonomists for standard genome sequencing and annotation.</title>
        <authorList>
            <consortium name="The Broad Institute Genomics Platform"/>
            <consortium name="The Broad Institute Genome Sequencing Center for Infectious Disease"/>
            <person name="Wu L."/>
            <person name="Ma J."/>
        </authorList>
    </citation>
    <scope>NUCLEOTIDE SEQUENCE [LARGE SCALE GENOMIC DNA]</scope>
    <source>
        <strain evidence="2 3">JCM 12149</strain>
    </source>
</reference>
<feature type="transmembrane region" description="Helical" evidence="1">
    <location>
        <begin position="60"/>
        <end position="82"/>
    </location>
</feature>
<gene>
    <name evidence="2" type="ORF">GCM10008983_14370</name>
</gene>
<dbReference type="NCBIfam" id="NF041644">
    <property type="entry name" value="CBO0543_fam"/>
    <property type="match status" value="1"/>
</dbReference>
<sequence>MEHIILWLSFVIGMVLLWFSLRKLSFNEWILVYLVSSYFSIFLGTIVVEENMLHYPEKLLGIHFESSILFEYVILPVINLYFYQTTYRSRYSGILIQGVLYASVLTTMEVLLEKYTDVIEYHTWTWMHTFASVLLFMMVIRIAMRLYWRWNA</sequence>
<evidence type="ECO:0008006" key="4">
    <source>
        <dbReference type="Google" id="ProtNLM"/>
    </source>
</evidence>